<feature type="transmembrane region" description="Helical" evidence="1">
    <location>
        <begin position="154"/>
        <end position="173"/>
    </location>
</feature>
<sequence length="185" mass="21288">MTKSESQSPAPALSPTKVASCGYPTKHLHRFTMKTNRLSVCETLLVIIAVALLGYFLTSCSPRVLPIEHTRTEWRGRVEWRDRWRLDSVYIHDSVYVTERMAGDTIYKDKVVYRNRERFVHDTINAGRVDSVRIVQTITRRVEVPAKLTSWQAWRLKAFAPLLAIALALGAWVSRKLWLPLLRGL</sequence>
<keyword evidence="1" id="KW-1133">Transmembrane helix</keyword>
<accession>A0A8S5T740</accession>
<evidence type="ECO:0000256" key="1">
    <source>
        <dbReference type="SAM" id="Phobius"/>
    </source>
</evidence>
<dbReference type="EMBL" id="BK032763">
    <property type="protein sequence ID" value="DAF59157.1"/>
    <property type="molecule type" value="Genomic_DNA"/>
</dbReference>
<proteinExistence type="predicted"/>
<keyword evidence="1" id="KW-0812">Transmembrane</keyword>
<evidence type="ECO:0000313" key="2">
    <source>
        <dbReference type="EMBL" id="DAF59157.1"/>
    </source>
</evidence>
<protein>
    <submittedName>
        <fullName evidence="2">Uncharacterized protein</fullName>
    </submittedName>
</protein>
<name>A0A8S5T740_9CAUD</name>
<reference evidence="2" key="1">
    <citation type="journal article" date="2021" name="Proc. Natl. Acad. Sci. U.S.A.">
        <title>A Catalog of Tens of Thousands of Viruses from Human Metagenomes Reveals Hidden Associations with Chronic Diseases.</title>
        <authorList>
            <person name="Tisza M.J."/>
            <person name="Buck C.B."/>
        </authorList>
    </citation>
    <scope>NUCLEOTIDE SEQUENCE</scope>
    <source>
        <strain evidence="2">Ctmwf23</strain>
    </source>
</reference>
<organism evidence="2">
    <name type="scientific">Siphoviridae sp. ctmwf23</name>
    <dbReference type="NCBI Taxonomy" id="2827935"/>
    <lineage>
        <taxon>Viruses</taxon>
        <taxon>Duplodnaviria</taxon>
        <taxon>Heunggongvirae</taxon>
        <taxon>Uroviricota</taxon>
        <taxon>Caudoviricetes</taxon>
    </lineage>
</organism>
<keyword evidence="1" id="KW-0472">Membrane</keyword>
<feature type="transmembrane region" description="Helical" evidence="1">
    <location>
        <begin position="38"/>
        <end position="57"/>
    </location>
</feature>